<dbReference type="InterPro" id="IPR032315">
    <property type="entry name" value="DUF4846"/>
</dbReference>
<gene>
    <name evidence="2" type="ORF">FJZ00_00690</name>
</gene>
<dbReference type="AlphaFoldDB" id="A0A937X0E5"/>
<keyword evidence="1" id="KW-0732">Signal</keyword>
<dbReference type="Pfam" id="PF16138">
    <property type="entry name" value="DUF4846"/>
    <property type="match status" value="1"/>
</dbReference>
<accession>A0A937X0E5</accession>
<dbReference type="EMBL" id="VGJX01000018">
    <property type="protein sequence ID" value="MBM3273638.1"/>
    <property type="molecule type" value="Genomic_DNA"/>
</dbReference>
<proteinExistence type="predicted"/>
<feature type="signal peptide" evidence="1">
    <location>
        <begin position="1"/>
        <end position="21"/>
    </location>
</feature>
<sequence length="282" mass="30834">MRFCLALASTVVLALAGPAAALPRYPWLAEPALAGNALDRRIPPPGGFVRLPEAPGSFAAWLRELPLKPGRPAVRLYDGRLKGNQRAHVAVVDLDLGPRDLQQCADAVIRLRAEYLYSAGKAADIAFDFTSGDRAPFSKWMAGWRPAIRGSRVSWNRRGRPDSSHAALGSYLEVVMSYAGSYSLARELRPVRPQAMRIGDVLVQGGFPGHAALVVDMAEDPHTRRKVFLLAQSYMPAQEAHVLKNPEARAGGAWFEVEGFAGGLATPEWDFTADHLRTWSRN</sequence>
<evidence type="ECO:0000256" key="1">
    <source>
        <dbReference type="SAM" id="SignalP"/>
    </source>
</evidence>
<comment type="caution">
    <text evidence="2">The sequence shown here is derived from an EMBL/GenBank/DDBJ whole genome shotgun (WGS) entry which is preliminary data.</text>
</comment>
<evidence type="ECO:0000313" key="2">
    <source>
        <dbReference type="EMBL" id="MBM3273638.1"/>
    </source>
</evidence>
<dbReference type="Proteomes" id="UP000703893">
    <property type="component" value="Unassembled WGS sequence"/>
</dbReference>
<reference evidence="2 3" key="1">
    <citation type="submission" date="2019-03" db="EMBL/GenBank/DDBJ databases">
        <title>Lake Tanganyika Metagenome-Assembled Genomes (MAGs).</title>
        <authorList>
            <person name="Tran P."/>
        </authorList>
    </citation>
    <scope>NUCLEOTIDE SEQUENCE [LARGE SCALE GENOMIC DNA]</scope>
    <source>
        <strain evidence="2">K_DeepCast_65m_m2_236</strain>
    </source>
</reference>
<feature type="chain" id="PRO_5037878105" evidence="1">
    <location>
        <begin position="22"/>
        <end position="282"/>
    </location>
</feature>
<organism evidence="2 3">
    <name type="scientific">Candidatus Tanganyikabacteria bacterium</name>
    <dbReference type="NCBI Taxonomy" id="2961651"/>
    <lineage>
        <taxon>Bacteria</taxon>
        <taxon>Bacillati</taxon>
        <taxon>Candidatus Sericytochromatia</taxon>
        <taxon>Candidatus Tanganyikabacteria</taxon>
    </lineage>
</organism>
<name>A0A937X0E5_9BACT</name>
<protein>
    <submittedName>
        <fullName evidence="2">DUF4846 domain-containing protein</fullName>
    </submittedName>
</protein>
<evidence type="ECO:0000313" key="3">
    <source>
        <dbReference type="Proteomes" id="UP000703893"/>
    </source>
</evidence>